<dbReference type="CDD" id="cd07246">
    <property type="entry name" value="VOC_like"/>
    <property type="match status" value="1"/>
</dbReference>
<gene>
    <name evidence="3" type="ORF">GCM10010994_05550</name>
</gene>
<dbReference type="PANTHER" id="PTHR34109:SF1">
    <property type="entry name" value="VOC DOMAIN-CONTAINING PROTEIN"/>
    <property type="match status" value="1"/>
</dbReference>
<reference evidence="3" key="2">
    <citation type="submission" date="2020-09" db="EMBL/GenBank/DDBJ databases">
        <authorList>
            <person name="Sun Q."/>
            <person name="Zhou Y."/>
        </authorList>
    </citation>
    <scope>NUCLEOTIDE SEQUENCE</scope>
    <source>
        <strain evidence="3">CGMCC 1.12919</strain>
    </source>
</reference>
<dbReference type="RefSeq" id="WP_188607572.1">
    <property type="nucleotide sequence ID" value="NZ_BMGG01000001.1"/>
</dbReference>
<sequence>MTYKPEGHSDISIYMVASDAKAVLAFAAQVFGATELMRIEHPDGAIRHAEFRIGDSVVMVAQGNDTYTPFPVWLHLYVPDVDATFRAALAAGAEPVQEPAQKDDPDRRGGVKDPAGNTWWIATSSG</sequence>
<accession>A0A916X839</accession>
<dbReference type="PROSITE" id="PS51819">
    <property type="entry name" value="VOC"/>
    <property type="match status" value="1"/>
</dbReference>
<dbReference type="GO" id="GO:0051213">
    <property type="term" value="F:dioxygenase activity"/>
    <property type="evidence" value="ECO:0007669"/>
    <property type="project" value="UniProtKB-KW"/>
</dbReference>
<protein>
    <submittedName>
        <fullName evidence="3">Extradiol dioxygenase</fullName>
    </submittedName>
</protein>
<evidence type="ECO:0000313" key="4">
    <source>
        <dbReference type="Proteomes" id="UP000637002"/>
    </source>
</evidence>
<feature type="region of interest" description="Disordered" evidence="1">
    <location>
        <begin position="92"/>
        <end position="126"/>
    </location>
</feature>
<evidence type="ECO:0000313" key="3">
    <source>
        <dbReference type="EMBL" id="GGC49286.1"/>
    </source>
</evidence>
<dbReference type="InterPro" id="IPR004360">
    <property type="entry name" value="Glyas_Fos-R_dOase_dom"/>
</dbReference>
<keyword evidence="3" id="KW-0223">Dioxygenase</keyword>
<keyword evidence="3" id="KW-0560">Oxidoreductase</keyword>
<keyword evidence="4" id="KW-1185">Reference proteome</keyword>
<comment type="caution">
    <text evidence="3">The sequence shown here is derived from an EMBL/GenBank/DDBJ whole genome shotgun (WGS) entry which is preliminary data.</text>
</comment>
<dbReference type="EMBL" id="BMGG01000001">
    <property type="protein sequence ID" value="GGC49286.1"/>
    <property type="molecule type" value="Genomic_DNA"/>
</dbReference>
<dbReference type="AlphaFoldDB" id="A0A916X839"/>
<feature type="domain" description="VOC" evidence="2">
    <location>
        <begin position="9"/>
        <end position="124"/>
    </location>
</feature>
<proteinExistence type="predicted"/>
<name>A0A916X839_9HYPH</name>
<dbReference type="InterPro" id="IPR029068">
    <property type="entry name" value="Glyas_Bleomycin-R_OHBP_Dase"/>
</dbReference>
<dbReference type="SUPFAM" id="SSF54593">
    <property type="entry name" value="Glyoxalase/Bleomycin resistance protein/Dihydroxybiphenyl dioxygenase"/>
    <property type="match status" value="1"/>
</dbReference>
<dbReference type="Proteomes" id="UP000637002">
    <property type="component" value="Unassembled WGS sequence"/>
</dbReference>
<organism evidence="3 4">
    <name type="scientific">Chelatococcus reniformis</name>
    <dbReference type="NCBI Taxonomy" id="1494448"/>
    <lineage>
        <taxon>Bacteria</taxon>
        <taxon>Pseudomonadati</taxon>
        <taxon>Pseudomonadota</taxon>
        <taxon>Alphaproteobacteria</taxon>
        <taxon>Hyphomicrobiales</taxon>
        <taxon>Chelatococcaceae</taxon>
        <taxon>Chelatococcus</taxon>
    </lineage>
</organism>
<reference evidence="3" key="1">
    <citation type="journal article" date="2014" name="Int. J. Syst. Evol. Microbiol.">
        <title>Complete genome sequence of Corynebacterium casei LMG S-19264T (=DSM 44701T), isolated from a smear-ripened cheese.</title>
        <authorList>
            <consortium name="US DOE Joint Genome Institute (JGI-PGF)"/>
            <person name="Walter F."/>
            <person name="Albersmeier A."/>
            <person name="Kalinowski J."/>
            <person name="Ruckert C."/>
        </authorList>
    </citation>
    <scope>NUCLEOTIDE SEQUENCE</scope>
    <source>
        <strain evidence="3">CGMCC 1.12919</strain>
    </source>
</reference>
<evidence type="ECO:0000256" key="1">
    <source>
        <dbReference type="SAM" id="MobiDB-lite"/>
    </source>
</evidence>
<dbReference type="PANTHER" id="PTHR34109">
    <property type="entry name" value="BNAUNNG04460D PROTEIN-RELATED"/>
    <property type="match status" value="1"/>
</dbReference>
<dbReference type="Gene3D" id="3.30.720.110">
    <property type="match status" value="1"/>
</dbReference>
<feature type="compositionally biased region" description="Basic and acidic residues" evidence="1">
    <location>
        <begin position="100"/>
        <end position="111"/>
    </location>
</feature>
<dbReference type="InterPro" id="IPR037523">
    <property type="entry name" value="VOC_core"/>
</dbReference>
<dbReference type="Pfam" id="PF00903">
    <property type="entry name" value="Glyoxalase"/>
    <property type="match status" value="1"/>
</dbReference>
<dbReference type="Gene3D" id="3.30.720.120">
    <property type="match status" value="1"/>
</dbReference>
<evidence type="ECO:0000259" key="2">
    <source>
        <dbReference type="PROSITE" id="PS51819"/>
    </source>
</evidence>